<dbReference type="InterPro" id="IPR036565">
    <property type="entry name" value="Mur-like_cat_sf"/>
</dbReference>
<evidence type="ECO:0000256" key="7">
    <source>
        <dbReference type="ARBA" id="ARBA00022984"/>
    </source>
</evidence>
<dbReference type="InterPro" id="IPR004101">
    <property type="entry name" value="Mur_ligase_C"/>
</dbReference>
<evidence type="ECO:0000256" key="1">
    <source>
        <dbReference type="ARBA" id="ARBA00022490"/>
    </source>
</evidence>
<keyword evidence="1 10" id="KW-0963">Cytoplasm</keyword>
<dbReference type="EC" id="6.3.2.10" evidence="10 11"/>
<dbReference type="SUPFAM" id="SSF53623">
    <property type="entry name" value="MurD-like peptide ligases, catalytic domain"/>
    <property type="match status" value="1"/>
</dbReference>
<dbReference type="GO" id="GO:0008360">
    <property type="term" value="P:regulation of cell shape"/>
    <property type="evidence" value="ECO:0007669"/>
    <property type="project" value="UniProtKB-KW"/>
</dbReference>
<keyword evidence="6 10" id="KW-0133">Cell shape</keyword>
<evidence type="ECO:0000256" key="3">
    <source>
        <dbReference type="ARBA" id="ARBA00022618"/>
    </source>
</evidence>
<accession>A0A411YAB2</accession>
<comment type="subcellular location">
    <subcellularLocation>
        <location evidence="10 11">Cytoplasm</location>
    </subcellularLocation>
</comment>
<dbReference type="InterPro" id="IPR035911">
    <property type="entry name" value="MurE/MurF_N"/>
</dbReference>
<reference evidence="15 16" key="1">
    <citation type="submission" date="2019-01" db="EMBL/GenBank/DDBJ databases">
        <title>Egibacter rhizosphaerae EGI 80759T.</title>
        <authorList>
            <person name="Chen D.-D."/>
            <person name="Tian Y."/>
            <person name="Jiao J.-Y."/>
            <person name="Zhang X.-T."/>
            <person name="Zhang Y.-G."/>
            <person name="Zhang Y."/>
            <person name="Xiao M."/>
            <person name="Shu W.-S."/>
            <person name="Li W.-J."/>
        </authorList>
    </citation>
    <scope>NUCLEOTIDE SEQUENCE [LARGE SCALE GENOMIC DNA]</scope>
    <source>
        <strain evidence="15 16">EGI 80759</strain>
    </source>
</reference>
<feature type="domain" description="Mur ligase C-terminal" evidence="13">
    <location>
        <begin position="340"/>
        <end position="466"/>
    </location>
</feature>
<dbReference type="KEGG" id="erz:ER308_00140"/>
<name>A0A411YAB2_9ACTN</name>
<dbReference type="Pfam" id="PF02875">
    <property type="entry name" value="Mur_ligase_C"/>
    <property type="match status" value="1"/>
</dbReference>
<comment type="similarity">
    <text evidence="10">Belongs to the MurCDEF family. MurF subfamily.</text>
</comment>
<keyword evidence="2 10" id="KW-0436">Ligase</keyword>
<proteinExistence type="inferred from homology"/>
<evidence type="ECO:0000256" key="6">
    <source>
        <dbReference type="ARBA" id="ARBA00022960"/>
    </source>
</evidence>
<evidence type="ECO:0000256" key="4">
    <source>
        <dbReference type="ARBA" id="ARBA00022741"/>
    </source>
</evidence>
<sequence length="484" mass="48845">MIPLSLAAVADVVGGELRADTTPDGIVRSVSIDSRSVETGALFVPLSGERTDGHRFIEDALARGATGYLVAADRPEAGVGPPGAIVVDEPQDALLGLGRWVRDEVAPVVIAITGSTGKTSTKDLIAAACREVRPTVANPGSYNNELGVPLTCCALEADSEVLVAEIGARGLGHIAKLAAVLRPDVAVVTSVGAAHLELLGDLATVARAKGELVESLGPEGVAILNADDERVAAMRDRSPGAVVTYAGGGAASADGLDATDGTGSPGASADWRAVDVRLDERACPSFTARFDDSEVEVHVPASGRHHVGNALAALAAAHAAGVDPSIGAAGLASARLSPWRSELTGGDGRPLVLNDAYNANPTSMRAALETLAALPGEHRWAVLGLMAELGEGERAAHEEIGHRCATLGLDGLVVVGADAAAIAAGAEQAGFAGEGGVTLVPDPDAAREVLERVLDAHDAVLVKASRAVGLERLAADLVGEGAGP</sequence>
<dbReference type="GO" id="GO:0051301">
    <property type="term" value="P:cell division"/>
    <property type="evidence" value="ECO:0007669"/>
    <property type="project" value="UniProtKB-KW"/>
</dbReference>
<evidence type="ECO:0000256" key="8">
    <source>
        <dbReference type="ARBA" id="ARBA00023306"/>
    </source>
</evidence>
<keyword evidence="16" id="KW-1185">Reference proteome</keyword>
<dbReference type="PANTHER" id="PTHR43024:SF1">
    <property type="entry name" value="UDP-N-ACETYLMURAMOYL-TRIPEPTIDE--D-ALANYL-D-ALANINE LIGASE"/>
    <property type="match status" value="1"/>
</dbReference>
<dbReference type="InterPro" id="IPR005863">
    <property type="entry name" value="UDP-N-AcMur_synth"/>
</dbReference>
<keyword evidence="4 10" id="KW-0547">Nucleotide-binding</keyword>
<dbReference type="InterPro" id="IPR051046">
    <property type="entry name" value="MurCDEF_CellWall_CoF430Synth"/>
</dbReference>
<dbReference type="RefSeq" id="WP_131153133.1">
    <property type="nucleotide sequence ID" value="NZ_CP036402.1"/>
</dbReference>
<dbReference type="Pfam" id="PF01225">
    <property type="entry name" value="Mur_ligase"/>
    <property type="match status" value="1"/>
</dbReference>
<dbReference type="HAMAP" id="MF_02019">
    <property type="entry name" value="MurF"/>
    <property type="match status" value="1"/>
</dbReference>
<protein>
    <recommendedName>
        <fullName evidence="10 11">UDP-N-acetylmuramoyl-tripeptide--D-alanyl-D-alanine ligase</fullName>
        <ecNumber evidence="10 11">6.3.2.10</ecNumber>
    </recommendedName>
    <alternativeName>
        <fullName evidence="10">D-alanyl-D-alanine-adding enzyme</fullName>
    </alternativeName>
</protein>
<dbReference type="GO" id="GO:0071555">
    <property type="term" value="P:cell wall organization"/>
    <property type="evidence" value="ECO:0007669"/>
    <property type="project" value="UniProtKB-KW"/>
</dbReference>
<evidence type="ECO:0000259" key="13">
    <source>
        <dbReference type="Pfam" id="PF02875"/>
    </source>
</evidence>
<keyword evidence="5 10" id="KW-0067">ATP-binding</keyword>
<keyword evidence="3 10" id="KW-0132">Cell division</keyword>
<gene>
    <name evidence="10" type="primary">murF</name>
    <name evidence="15" type="ORF">ER308_00140</name>
</gene>
<evidence type="ECO:0000259" key="12">
    <source>
        <dbReference type="Pfam" id="PF01225"/>
    </source>
</evidence>
<feature type="domain" description="Mur ligase central" evidence="14">
    <location>
        <begin position="112"/>
        <end position="317"/>
    </location>
</feature>
<evidence type="ECO:0000256" key="11">
    <source>
        <dbReference type="RuleBase" id="RU004136"/>
    </source>
</evidence>
<evidence type="ECO:0000256" key="2">
    <source>
        <dbReference type="ARBA" id="ARBA00022598"/>
    </source>
</evidence>
<dbReference type="AlphaFoldDB" id="A0A411YAB2"/>
<dbReference type="EMBL" id="CP036402">
    <property type="protein sequence ID" value="QBI18135.1"/>
    <property type="molecule type" value="Genomic_DNA"/>
</dbReference>
<dbReference type="OrthoDB" id="9800958at2"/>
<dbReference type="InterPro" id="IPR000713">
    <property type="entry name" value="Mur_ligase_N"/>
</dbReference>
<dbReference type="Gene3D" id="3.40.1390.10">
    <property type="entry name" value="MurE/MurF, N-terminal domain"/>
    <property type="match status" value="1"/>
</dbReference>
<dbReference type="Pfam" id="PF08245">
    <property type="entry name" value="Mur_ligase_M"/>
    <property type="match status" value="1"/>
</dbReference>
<dbReference type="GO" id="GO:0047480">
    <property type="term" value="F:UDP-N-acetylmuramoyl-tripeptide-D-alanyl-D-alanine ligase activity"/>
    <property type="evidence" value="ECO:0007669"/>
    <property type="project" value="UniProtKB-UniRule"/>
</dbReference>
<evidence type="ECO:0000313" key="15">
    <source>
        <dbReference type="EMBL" id="QBI18135.1"/>
    </source>
</evidence>
<comment type="pathway">
    <text evidence="10 11">Cell wall biogenesis; peptidoglycan biosynthesis.</text>
</comment>
<dbReference type="InterPro" id="IPR013221">
    <property type="entry name" value="Mur_ligase_cen"/>
</dbReference>
<evidence type="ECO:0000259" key="14">
    <source>
        <dbReference type="Pfam" id="PF08245"/>
    </source>
</evidence>
<evidence type="ECO:0000256" key="10">
    <source>
        <dbReference type="HAMAP-Rule" id="MF_02019"/>
    </source>
</evidence>
<keyword evidence="7 10" id="KW-0573">Peptidoglycan synthesis</keyword>
<dbReference type="NCBIfam" id="TIGR01143">
    <property type="entry name" value="murF"/>
    <property type="match status" value="1"/>
</dbReference>
<dbReference type="GO" id="GO:0008766">
    <property type="term" value="F:UDP-N-acetylmuramoylalanyl-D-glutamyl-2,6-diaminopimelate-D-alanyl-D-alanine ligase activity"/>
    <property type="evidence" value="ECO:0007669"/>
    <property type="project" value="RHEA"/>
</dbReference>
<dbReference type="GO" id="GO:0005524">
    <property type="term" value="F:ATP binding"/>
    <property type="evidence" value="ECO:0007669"/>
    <property type="project" value="UniProtKB-UniRule"/>
</dbReference>
<dbReference type="PANTHER" id="PTHR43024">
    <property type="entry name" value="UDP-N-ACETYLMURAMOYL-TRIPEPTIDE--D-ALANYL-D-ALANINE LIGASE"/>
    <property type="match status" value="1"/>
</dbReference>
<dbReference type="Proteomes" id="UP000291469">
    <property type="component" value="Chromosome"/>
</dbReference>
<feature type="domain" description="Mur ligase N-terminal catalytic" evidence="12">
    <location>
        <begin position="28"/>
        <end position="73"/>
    </location>
</feature>
<comment type="catalytic activity">
    <reaction evidence="10 11">
        <text>D-alanyl-D-alanine + UDP-N-acetyl-alpha-D-muramoyl-L-alanyl-gamma-D-glutamyl-meso-2,6-diaminopimelate + ATP = UDP-N-acetyl-alpha-D-muramoyl-L-alanyl-gamma-D-glutamyl-meso-2,6-diaminopimeloyl-D-alanyl-D-alanine + ADP + phosphate + H(+)</text>
        <dbReference type="Rhea" id="RHEA:28374"/>
        <dbReference type="ChEBI" id="CHEBI:15378"/>
        <dbReference type="ChEBI" id="CHEBI:30616"/>
        <dbReference type="ChEBI" id="CHEBI:43474"/>
        <dbReference type="ChEBI" id="CHEBI:57822"/>
        <dbReference type="ChEBI" id="CHEBI:61386"/>
        <dbReference type="ChEBI" id="CHEBI:83905"/>
        <dbReference type="ChEBI" id="CHEBI:456216"/>
        <dbReference type="EC" id="6.3.2.10"/>
    </reaction>
</comment>
<evidence type="ECO:0000313" key="16">
    <source>
        <dbReference type="Proteomes" id="UP000291469"/>
    </source>
</evidence>
<dbReference type="UniPathway" id="UPA00219"/>
<dbReference type="InterPro" id="IPR036615">
    <property type="entry name" value="Mur_ligase_C_dom_sf"/>
</dbReference>
<evidence type="ECO:0000256" key="5">
    <source>
        <dbReference type="ARBA" id="ARBA00022840"/>
    </source>
</evidence>
<dbReference type="SUPFAM" id="SSF63418">
    <property type="entry name" value="MurE/MurF N-terminal domain"/>
    <property type="match status" value="1"/>
</dbReference>
<keyword evidence="9 10" id="KW-0961">Cell wall biogenesis/degradation</keyword>
<keyword evidence="8 10" id="KW-0131">Cell cycle</keyword>
<dbReference type="GO" id="GO:0005737">
    <property type="term" value="C:cytoplasm"/>
    <property type="evidence" value="ECO:0007669"/>
    <property type="project" value="UniProtKB-SubCell"/>
</dbReference>
<dbReference type="GO" id="GO:0009252">
    <property type="term" value="P:peptidoglycan biosynthetic process"/>
    <property type="evidence" value="ECO:0007669"/>
    <property type="project" value="UniProtKB-UniRule"/>
</dbReference>
<dbReference type="SUPFAM" id="SSF53244">
    <property type="entry name" value="MurD-like peptide ligases, peptide-binding domain"/>
    <property type="match status" value="1"/>
</dbReference>
<feature type="binding site" evidence="10">
    <location>
        <begin position="114"/>
        <end position="120"/>
    </location>
    <ligand>
        <name>ATP</name>
        <dbReference type="ChEBI" id="CHEBI:30616"/>
    </ligand>
</feature>
<organism evidence="15 16">
    <name type="scientific">Egibacter rhizosphaerae</name>
    <dbReference type="NCBI Taxonomy" id="1670831"/>
    <lineage>
        <taxon>Bacteria</taxon>
        <taxon>Bacillati</taxon>
        <taxon>Actinomycetota</taxon>
        <taxon>Nitriliruptoria</taxon>
        <taxon>Egibacterales</taxon>
        <taxon>Egibacteraceae</taxon>
        <taxon>Egibacter</taxon>
    </lineage>
</organism>
<dbReference type="Gene3D" id="3.40.1190.10">
    <property type="entry name" value="Mur-like, catalytic domain"/>
    <property type="match status" value="1"/>
</dbReference>
<evidence type="ECO:0000256" key="9">
    <source>
        <dbReference type="ARBA" id="ARBA00023316"/>
    </source>
</evidence>
<dbReference type="Gene3D" id="3.90.190.20">
    <property type="entry name" value="Mur ligase, C-terminal domain"/>
    <property type="match status" value="1"/>
</dbReference>
<comment type="function">
    <text evidence="10 11">Involved in cell wall formation. Catalyzes the final step in the synthesis of UDP-N-acetylmuramoyl-pentapeptide, the precursor of murein.</text>
</comment>